<accession>A0A6H1TWX7</accession>
<dbReference type="RefSeq" id="WP_168568595.1">
    <property type="nucleotide sequence ID" value="NZ_CP051167.1"/>
</dbReference>
<evidence type="ECO:0000256" key="1">
    <source>
        <dbReference type="SAM" id="SignalP"/>
    </source>
</evidence>
<gene>
    <name evidence="2" type="ORF">HCG48_07490</name>
</gene>
<organism evidence="2 3">
    <name type="scientific">Oxynema aestuarii AP17</name>
    <dbReference type="NCBI Taxonomy" id="2064643"/>
    <lineage>
        <taxon>Bacteria</taxon>
        <taxon>Bacillati</taxon>
        <taxon>Cyanobacteriota</taxon>
        <taxon>Cyanophyceae</taxon>
        <taxon>Oscillatoriophycideae</taxon>
        <taxon>Oscillatoriales</taxon>
        <taxon>Oscillatoriaceae</taxon>
        <taxon>Oxynema</taxon>
        <taxon>Oxynema aestuarii</taxon>
    </lineage>
</organism>
<evidence type="ECO:0008006" key="4">
    <source>
        <dbReference type="Google" id="ProtNLM"/>
    </source>
</evidence>
<keyword evidence="1" id="KW-0732">Signal</keyword>
<dbReference type="AlphaFoldDB" id="A0A6H1TWX7"/>
<dbReference type="Pfam" id="PF14218">
    <property type="entry name" value="COP23"/>
    <property type="match status" value="1"/>
</dbReference>
<dbReference type="KEGG" id="oxy:HCG48_07490"/>
<protein>
    <recommendedName>
        <fullName evidence="4">Circadian oscillating protein COP23</fullName>
    </recommendedName>
</protein>
<dbReference type="EMBL" id="CP051167">
    <property type="protein sequence ID" value="QIZ70440.1"/>
    <property type="molecule type" value="Genomic_DNA"/>
</dbReference>
<evidence type="ECO:0000313" key="3">
    <source>
        <dbReference type="Proteomes" id="UP000500857"/>
    </source>
</evidence>
<dbReference type="InterPro" id="IPR025478">
    <property type="entry name" value="COP23"/>
</dbReference>
<sequence length="210" mass="22993">MKLNLAVKTLLATFALSAALPLAAVAESTSASMKQYSSGSNSTRFVCRSYYDERSGYTYPATFATRGNKQSPPLLVWRTNYFGSEYPPERRCNDVTQRFNDVVSFYGGSLQGLQLTHGKVNGSTVLCVARFYGDVCTSENMLFTLRPENARRAAGIVQQIGAFAQGYSNVPPVYESGGEQVYVDLGGMLEPELNSSGSGSYQEEDDFQGW</sequence>
<dbReference type="Proteomes" id="UP000500857">
    <property type="component" value="Chromosome"/>
</dbReference>
<evidence type="ECO:0000313" key="2">
    <source>
        <dbReference type="EMBL" id="QIZ70440.1"/>
    </source>
</evidence>
<feature type="signal peptide" evidence="1">
    <location>
        <begin position="1"/>
        <end position="26"/>
    </location>
</feature>
<name>A0A6H1TWX7_9CYAN</name>
<keyword evidence="3" id="KW-1185">Reference proteome</keyword>
<feature type="chain" id="PRO_5026113665" description="Circadian oscillating protein COP23" evidence="1">
    <location>
        <begin position="27"/>
        <end position="210"/>
    </location>
</feature>
<reference evidence="2 3" key="1">
    <citation type="submission" date="2020-04" db="EMBL/GenBank/DDBJ databases">
        <authorList>
            <person name="Basu S."/>
            <person name="Maruthanayagam V."/>
            <person name="Chakraborty S."/>
            <person name="Pramanik A."/>
            <person name="Mukherjee J."/>
            <person name="Brink B."/>
        </authorList>
    </citation>
    <scope>NUCLEOTIDE SEQUENCE [LARGE SCALE GENOMIC DNA]</scope>
    <source>
        <strain evidence="2 3">AP17</strain>
    </source>
</reference>
<proteinExistence type="predicted"/>